<keyword evidence="1" id="KW-0812">Transmembrane</keyword>
<dbReference type="AlphaFoldDB" id="A0A1I2M1C6"/>
<keyword evidence="1" id="KW-1133">Transmembrane helix</keyword>
<keyword evidence="1" id="KW-0472">Membrane</keyword>
<dbReference type="OrthoDB" id="9811308at2"/>
<proteinExistence type="predicted"/>
<name>A0A1I2M1C6_9BACL</name>
<dbReference type="Pfam" id="PF05437">
    <property type="entry name" value="AzlD"/>
    <property type="match status" value="1"/>
</dbReference>
<feature type="transmembrane region" description="Helical" evidence="1">
    <location>
        <begin position="63"/>
        <end position="96"/>
    </location>
</feature>
<evidence type="ECO:0000256" key="1">
    <source>
        <dbReference type="SAM" id="Phobius"/>
    </source>
</evidence>
<reference evidence="2 3" key="1">
    <citation type="submission" date="2016-10" db="EMBL/GenBank/DDBJ databases">
        <authorList>
            <person name="de Groot N.N."/>
        </authorList>
    </citation>
    <scope>NUCLEOTIDE SEQUENCE [LARGE SCALE GENOMIC DNA]</scope>
    <source>
        <strain evidence="2 3">DSM 44945</strain>
    </source>
</reference>
<sequence length="101" mass="10696">MDWFWIILGMALVTYIPRMLPALLIGQRSVSPWMERWLANIPYAALGALIFPGILSVEEGEPLVGIAGGAVAALLACFRLNMLIVIAGAIGTVAAIQAFAG</sequence>
<gene>
    <name evidence="2" type="ORF">SAMN04488025_10650</name>
</gene>
<dbReference type="EMBL" id="FOOK01000006">
    <property type="protein sequence ID" value="SFF83081.1"/>
    <property type="molecule type" value="Genomic_DNA"/>
</dbReference>
<evidence type="ECO:0000313" key="2">
    <source>
        <dbReference type="EMBL" id="SFF83081.1"/>
    </source>
</evidence>
<organism evidence="2 3">
    <name type="scientific">Planifilum fulgidum</name>
    <dbReference type="NCBI Taxonomy" id="201973"/>
    <lineage>
        <taxon>Bacteria</taxon>
        <taxon>Bacillati</taxon>
        <taxon>Bacillota</taxon>
        <taxon>Bacilli</taxon>
        <taxon>Bacillales</taxon>
        <taxon>Thermoactinomycetaceae</taxon>
        <taxon>Planifilum</taxon>
    </lineage>
</organism>
<dbReference type="InterPro" id="IPR008407">
    <property type="entry name" value="Brnchd-chn_aa_trnsp_AzlD"/>
</dbReference>
<dbReference type="Proteomes" id="UP000198661">
    <property type="component" value="Unassembled WGS sequence"/>
</dbReference>
<protein>
    <submittedName>
        <fullName evidence="2">Branched-chain amino acid transport protein</fullName>
    </submittedName>
</protein>
<dbReference type="RefSeq" id="WP_092036653.1">
    <property type="nucleotide sequence ID" value="NZ_FOOK01000006.1"/>
</dbReference>
<keyword evidence="3" id="KW-1185">Reference proteome</keyword>
<feature type="transmembrane region" description="Helical" evidence="1">
    <location>
        <begin position="37"/>
        <end position="57"/>
    </location>
</feature>
<dbReference type="STRING" id="201973.SAMN04488025_10650"/>
<evidence type="ECO:0000313" key="3">
    <source>
        <dbReference type="Proteomes" id="UP000198661"/>
    </source>
</evidence>
<accession>A0A1I2M1C6</accession>
<feature type="transmembrane region" description="Helical" evidence="1">
    <location>
        <begin position="6"/>
        <end position="25"/>
    </location>
</feature>